<evidence type="ECO:0000313" key="8">
    <source>
        <dbReference type="EMBL" id="EEX20564.1"/>
    </source>
</evidence>
<dbReference type="PANTHER" id="PTHR23409">
    <property type="entry name" value="RIBONUCLEOSIDE-DIPHOSPHATE REDUCTASE SMALL CHAIN"/>
    <property type="match status" value="1"/>
</dbReference>
<dbReference type="SUPFAM" id="SSF47240">
    <property type="entry name" value="Ferritin-like"/>
    <property type="match status" value="1"/>
</dbReference>
<dbReference type="InterPro" id="IPR030475">
    <property type="entry name" value="RNR_small_AS"/>
</dbReference>
<evidence type="ECO:0000256" key="5">
    <source>
        <dbReference type="PIRSR" id="PIRSR000355-1"/>
    </source>
</evidence>
<feature type="binding site" evidence="6">
    <location>
        <position position="132"/>
    </location>
    <ligand>
        <name>Fe cation</name>
        <dbReference type="ChEBI" id="CHEBI:24875"/>
        <label>2</label>
    </ligand>
</feature>
<dbReference type="EMBL" id="ABYU02000043">
    <property type="protein sequence ID" value="EEX20564.1"/>
    <property type="molecule type" value="Genomic_DNA"/>
</dbReference>
<dbReference type="HOGENOM" id="CLU_035339_1_0_9"/>
<proteinExistence type="inferred from homology"/>
<keyword evidence="9" id="KW-1185">Reference proteome</keyword>
<dbReference type="eggNOG" id="COG0208">
    <property type="taxonomic scope" value="Bacteria"/>
</dbReference>
<evidence type="ECO:0000256" key="3">
    <source>
        <dbReference type="ARBA" id="ARBA00047754"/>
    </source>
</evidence>
<feature type="binding site" evidence="6">
    <location>
        <position position="236"/>
    </location>
    <ligand>
        <name>Fe cation</name>
        <dbReference type="ChEBI" id="CHEBI:24875"/>
        <label>2</label>
    </ligand>
</feature>
<dbReference type="PROSITE" id="PS00368">
    <property type="entry name" value="RIBORED_SMALL"/>
    <property type="match status" value="1"/>
</dbReference>
<dbReference type="GO" id="GO:0004748">
    <property type="term" value="F:ribonucleoside-diphosphate reductase activity, thioredoxin disulfide as acceptor"/>
    <property type="evidence" value="ECO:0007669"/>
    <property type="project" value="UniProtKB-EC"/>
</dbReference>
<feature type="binding site" evidence="6">
    <location>
        <position position="199"/>
    </location>
    <ligand>
        <name>Fe cation</name>
        <dbReference type="ChEBI" id="CHEBI:24875"/>
        <label>2</label>
    </ligand>
</feature>
<feature type="active site" evidence="5">
    <location>
        <position position="139"/>
    </location>
</feature>
<dbReference type="GO" id="GO:0009263">
    <property type="term" value="P:deoxyribonucleotide biosynthetic process"/>
    <property type="evidence" value="ECO:0007669"/>
    <property type="project" value="UniProtKB-KW"/>
</dbReference>
<keyword evidence="4 6" id="KW-0408">Iron</keyword>
<comment type="catalytic activity">
    <reaction evidence="3 4">
        <text>a 2'-deoxyribonucleoside 5'-diphosphate + [thioredoxin]-disulfide + H2O = a ribonucleoside 5'-diphosphate + [thioredoxin]-dithiol</text>
        <dbReference type="Rhea" id="RHEA:23252"/>
        <dbReference type="Rhea" id="RHEA-COMP:10698"/>
        <dbReference type="Rhea" id="RHEA-COMP:10700"/>
        <dbReference type="ChEBI" id="CHEBI:15377"/>
        <dbReference type="ChEBI" id="CHEBI:29950"/>
        <dbReference type="ChEBI" id="CHEBI:50058"/>
        <dbReference type="ChEBI" id="CHEBI:57930"/>
        <dbReference type="ChEBI" id="CHEBI:73316"/>
        <dbReference type="EC" id="1.17.4.1"/>
    </reaction>
</comment>
<dbReference type="CDD" id="cd01049">
    <property type="entry name" value="RNRR2"/>
    <property type="match status" value="1"/>
</dbReference>
<comment type="similarity">
    <text evidence="1 4">Belongs to the ribonucleoside diphosphate reductase small chain family.</text>
</comment>
<dbReference type="STRING" id="537007.BLAHAN_06865"/>
<name>C9LBQ7_BLAHA</name>
<evidence type="ECO:0000256" key="4">
    <source>
        <dbReference type="PIRNR" id="PIRNR000355"/>
    </source>
</evidence>
<dbReference type="Gene3D" id="1.10.620.20">
    <property type="entry name" value="Ribonucleotide Reductase, subunit A"/>
    <property type="match status" value="1"/>
</dbReference>
<keyword evidence="4 8" id="KW-0560">Oxidoreductase</keyword>
<dbReference type="UniPathway" id="UPA00326"/>
<keyword evidence="4 6" id="KW-0479">Metal-binding</keyword>
<dbReference type="NCBIfam" id="NF007184">
    <property type="entry name" value="PRK09614.1-3"/>
    <property type="match status" value="1"/>
</dbReference>
<dbReference type="AlphaFoldDB" id="C9LBQ7"/>
<sequence>MKAVLHRKKENEMTELKKKPLFNPSGDTDVRFRRMIGGNTTNLNDFNNMRYGWVKGWYRQAMNNFWIPEEINLSQDRKDYGELLGKERQAYDKILSFLVFLDSIQSANLPCIGEYITANEINLCLSIQTFQECVHSQSYSYMLDTICSPEKRNEILYQWKTDERLLKRNTFIGELYNEFQMKKDSFTLLKVMMANYILEGIYFYSGFMFFYNLSRNGKMPGSAQEIRYINRDENTHLWLFRNMILQLKEEEPELFTKENIQALKEMLMEGVEQEIAWGHYVLGDDIPGISKEMITEYIKYLGNLRFTGLGFDVVYPGYEKEPESMKWVSYYSNANMVKTDFFEAKSTAYAKSTALLDDL</sequence>
<dbReference type="InterPro" id="IPR009078">
    <property type="entry name" value="Ferritin-like_SF"/>
</dbReference>
<evidence type="ECO:0000256" key="2">
    <source>
        <dbReference type="ARBA" id="ARBA00011209"/>
    </source>
</evidence>
<dbReference type="EC" id="1.17.4.1" evidence="4"/>
<protein>
    <recommendedName>
        <fullName evidence="4">Ribonucleoside-diphosphate reductase subunit beta</fullName>
        <ecNumber evidence="4">1.17.4.1</ecNumber>
    </recommendedName>
</protein>
<comment type="cofactor">
    <cofactor evidence="4 6">
        <name>Fe cation</name>
        <dbReference type="ChEBI" id="CHEBI:24875"/>
    </cofactor>
    <text evidence="4 6">Binds 2 iron ions per subunit.</text>
</comment>
<dbReference type="Pfam" id="PF00268">
    <property type="entry name" value="Ribonuc_red_sm"/>
    <property type="match status" value="1"/>
</dbReference>
<evidence type="ECO:0000256" key="1">
    <source>
        <dbReference type="ARBA" id="ARBA00009303"/>
    </source>
</evidence>
<reference evidence="8" key="1">
    <citation type="submission" date="2009-09" db="EMBL/GenBank/DDBJ databases">
        <authorList>
            <person name="Weinstock G."/>
            <person name="Sodergren E."/>
            <person name="Clifton S."/>
            <person name="Fulton L."/>
            <person name="Fulton B."/>
            <person name="Courtney L."/>
            <person name="Fronick C."/>
            <person name="Harrison M."/>
            <person name="Strong C."/>
            <person name="Farmer C."/>
            <person name="Delahaunty K."/>
            <person name="Markovic C."/>
            <person name="Hall O."/>
            <person name="Minx P."/>
            <person name="Tomlinson C."/>
            <person name="Mitreva M."/>
            <person name="Nelson J."/>
            <person name="Hou S."/>
            <person name="Wollam A."/>
            <person name="Pepin K.H."/>
            <person name="Johnson M."/>
            <person name="Bhonagiri V."/>
            <person name="Nash W.E."/>
            <person name="Warren W."/>
            <person name="Chinwalla A."/>
            <person name="Mardis E.R."/>
            <person name="Wilson R.K."/>
        </authorList>
    </citation>
    <scope>NUCLEOTIDE SEQUENCE [LARGE SCALE GENOMIC DNA]</scope>
    <source>
        <strain evidence="8">DSM 20583</strain>
    </source>
</reference>
<dbReference type="Proteomes" id="UP000003755">
    <property type="component" value="Unassembled WGS sequence"/>
</dbReference>
<dbReference type="InterPro" id="IPR012348">
    <property type="entry name" value="RNR-like"/>
</dbReference>
<comment type="caution">
    <text evidence="8">The sequence shown here is derived from an EMBL/GenBank/DDBJ whole genome shotgun (WGS) entry which is preliminary data.</text>
</comment>
<feature type="binding site" evidence="6">
    <location>
        <position position="135"/>
    </location>
    <ligand>
        <name>Fe cation</name>
        <dbReference type="ChEBI" id="CHEBI:24875"/>
        <label>1</label>
    </ligand>
</feature>
<feature type="binding site" evidence="6">
    <location>
        <position position="102"/>
    </location>
    <ligand>
        <name>Fe cation</name>
        <dbReference type="ChEBI" id="CHEBI:24875"/>
        <label>1</label>
    </ligand>
</feature>
<feature type="binding site" evidence="6">
    <location>
        <position position="132"/>
    </location>
    <ligand>
        <name>Fe cation</name>
        <dbReference type="ChEBI" id="CHEBI:24875"/>
        <label>1</label>
    </ligand>
</feature>
<dbReference type="PIRSF" id="PIRSF000355">
    <property type="entry name" value="NrdB"/>
    <property type="match status" value="1"/>
</dbReference>
<dbReference type="PANTHER" id="PTHR23409:SF18">
    <property type="entry name" value="RIBONUCLEOSIDE-DIPHOSPHATE REDUCTASE SUBUNIT M2"/>
    <property type="match status" value="1"/>
</dbReference>
<feature type="binding site" evidence="6">
    <location>
        <position position="233"/>
    </location>
    <ligand>
        <name>Fe cation</name>
        <dbReference type="ChEBI" id="CHEBI:24875"/>
        <label>2</label>
    </ligand>
</feature>
<dbReference type="GO" id="GO:0046872">
    <property type="term" value="F:metal ion binding"/>
    <property type="evidence" value="ECO:0007669"/>
    <property type="project" value="UniProtKB-KW"/>
</dbReference>
<evidence type="ECO:0000256" key="6">
    <source>
        <dbReference type="PIRSR" id="PIRSR000355-2"/>
    </source>
</evidence>
<keyword evidence="7" id="KW-1133">Transmembrane helix</keyword>
<comment type="function">
    <text evidence="4">Provides the precursors necessary for DNA synthesis. Catalyzes the biosynthesis of deoxyribonucleotides from the corresponding ribonucleotides.</text>
</comment>
<gene>
    <name evidence="8" type="ORF">BLAHAN_06865</name>
</gene>
<feature type="transmembrane region" description="Helical" evidence="7">
    <location>
        <begin position="191"/>
        <end position="211"/>
    </location>
</feature>
<organism evidence="8 9">
    <name type="scientific">Blautia hansenii DSM 20583</name>
    <dbReference type="NCBI Taxonomy" id="537007"/>
    <lineage>
        <taxon>Bacteria</taxon>
        <taxon>Bacillati</taxon>
        <taxon>Bacillota</taxon>
        <taxon>Clostridia</taxon>
        <taxon>Lachnospirales</taxon>
        <taxon>Lachnospiraceae</taxon>
        <taxon>Blautia</taxon>
    </lineage>
</organism>
<dbReference type="InterPro" id="IPR033909">
    <property type="entry name" value="RNR_small"/>
</dbReference>
<keyword evidence="4" id="KW-0215">Deoxyribonucleotide synthesis</keyword>
<evidence type="ECO:0000313" key="9">
    <source>
        <dbReference type="Proteomes" id="UP000003755"/>
    </source>
</evidence>
<dbReference type="InterPro" id="IPR000358">
    <property type="entry name" value="RNR_small_fam"/>
</dbReference>
<comment type="subunit">
    <text evidence="2">Tetramer of two alpha and two beta subunits.</text>
</comment>
<accession>C9LBQ7</accession>
<keyword evidence="7" id="KW-0472">Membrane</keyword>
<evidence type="ECO:0000256" key="7">
    <source>
        <dbReference type="SAM" id="Phobius"/>
    </source>
</evidence>
<keyword evidence="7" id="KW-0812">Transmembrane</keyword>